<proteinExistence type="predicted"/>
<dbReference type="OrthoDB" id="168840at2157"/>
<evidence type="ECO:0000259" key="1">
    <source>
        <dbReference type="Pfam" id="PF25950"/>
    </source>
</evidence>
<organism evidence="2 3">
    <name type="scientific">Salinadaptatus halalkaliphilus</name>
    <dbReference type="NCBI Taxonomy" id="2419781"/>
    <lineage>
        <taxon>Archaea</taxon>
        <taxon>Methanobacteriati</taxon>
        <taxon>Methanobacteriota</taxon>
        <taxon>Stenosarchaea group</taxon>
        <taxon>Halobacteria</taxon>
        <taxon>Halobacteriales</taxon>
        <taxon>Natrialbaceae</taxon>
        <taxon>Salinadaptatus</taxon>
    </lineage>
</organism>
<dbReference type="Proteomes" id="UP000318864">
    <property type="component" value="Unassembled WGS sequence"/>
</dbReference>
<protein>
    <recommendedName>
        <fullName evidence="1">DUF7988 domain-containing protein</fullName>
    </recommendedName>
</protein>
<comment type="caution">
    <text evidence="2">The sequence shown here is derived from an EMBL/GenBank/DDBJ whole genome shotgun (WGS) entry which is preliminary data.</text>
</comment>
<dbReference type="RefSeq" id="WP_141466173.1">
    <property type="nucleotide sequence ID" value="NZ_RBZW01000066.1"/>
</dbReference>
<dbReference type="Pfam" id="PF25950">
    <property type="entry name" value="DUF7988"/>
    <property type="match status" value="1"/>
</dbReference>
<gene>
    <name evidence="2" type="ORF">D8Y22_18670</name>
</gene>
<dbReference type="AlphaFoldDB" id="A0A4V3VKW6"/>
<evidence type="ECO:0000313" key="2">
    <source>
        <dbReference type="EMBL" id="THE63327.1"/>
    </source>
</evidence>
<sequence length="140" mass="15119">MSQPVRAARRRLQAEHDEVVAAIDRCGDAVADPWDSSRTTDRGAVTARLEAALEESGLLSRLPRVLADVVAATGYALQAQPVAGPPYVVVTSRGPILRATIEPGRLVVRFDVFDVVRSGSADEPVAYRRRDGVRLTVSLE</sequence>
<dbReference type="EMBL" id="RBZW01000066">
    <property type="protein sequence ID" value="THE63327.1"/>
    <property type="molecule type" value="Genomic_DNA"/>
</dbReference>
<keyword evidence="3" id="KW-1185">Reference proteome</keyword>
<evidence type="ECO:0000313" key="3">
    <source>
        <dbReference type="Proteomes" id="UP000318864"/>
    </source>
</evidence>
<reference evidence="2 3" key="1">
    <citation type="submission" date="2018-10" db="EMBL/GenBank/DDBJ databases">
        <title>Natronolimnobius sp. XQ-INN 246 isolated from Inner Mongolia Autonomous Region of China.</title>
        <authorList>
            <person name="Xue Q."/>
        </authorList>
    </citation>
    <scope>NUCLEOTIDE SEQUENCE [LARGE SCALE GENOMIC DNA]</scope>
    <source>
        <strain evidence="2 3">XQ-INN 246</strain>
    </source>
</reference>
<name>A0A4V3VKW6_9EURY</name>
<feature type="domain" description="DUF7988" evidence="1">
    <location>
        <begin position="6"/>
        <end position="140"/>
    </location>
</feature>
<accession>A0A4V3VKW6</accession>
<dbReference type="InterPro" id="IPR058294">
    <property type="entry name" value="DUF7988"/>
</dbReference>